<dbReference type="Gene3D" id="3.40.50.2000">
    <property type="entry name" value="Glycogen Phosphorylase B"/>
    <property type="match status" value="2"/>
</dbReference>
<dbReference type="EMBL" id="UINC01007018">
    <property type="protein sequence ID" value="SVA30964.1"/>
    <property type="molecule type" value="Genomic_DNA"/>
</dbReference>
<dbReference type="GO" id="GO:0009244">
    <property type="term" value="P:lipopolysaccharide core region biosynthetic process"/>
    <property type="evidence" value="ECO:0007669"/>
    <property type="project" value="TreeGrafter"/>
</dbReference>
<evidence type="ECO:0000256" key="1">
    <source>
        <dbReference type="ARBA" id="ARBA00022676"/>
    </source>
</evidence>
<name>A0A381USM2_9ZZZZ</name>
<dbReference type="GO" id="GO:0008713">
    <property type="term" value="F:ADP-heptose-lipopolysaccharide heptosyltransferase activity"/>
    <property type="evidence" value="ECO:0007669"/>
    <property type="project" value="TreeGrafter"/>
</dbReference>
<organism evidence="3">
    <name type="scientific">marine metagenome</name>
    <dbReference type="NCBI Taxonomy" id="408172"/>
    <lineage>
        <taxon>unclassified sequences</taxon>
        <taxon>metagenomes</taxon>
        <taxon>ecological metagenomes</taxon>
    </lineage>
</organism>
<protein>
    <recommendedName>
        <fullName evidence="4">Lipopolysaccharide heptosyltransferase II</fullName>
    </recommendedName>
</protein>
<keyword evidence="1" id="KW-0328">Glycosyltransferase</keyword>
<evidence type="ECO:0000313" key="3">
    <source>
        <dbReference type="EMBL" id="SVA30964.1"/>
    </source>
</evidence>
<gene>
    <name evidence="3" type="ORF">METZ01_LOCUS83818</name>
</gene>
<dbReference type="InterPro" id="IPR051199">
    <property type="entry name" value="LPS_LOS_Heptosyltrfase"/>
</dbReference>
<evidence type="ECO:0000256" key="2">
    <source>
        <dbReference type="ARBA" id="ARBA00022679"/>
    </source>
</evidence>
<evidence type="ECO:0008006" key="4">
    <source>
        <dbReference type="Google" id="ProtNLM"/>
    </source>
</evidence>
<proteinExistence type="predicted"/>
<sequence length="339" mass="38324">MPRHRKILIIRFSSIGDIVIATAPLQTIRNAFPNAEIHFLTLDRFVPLLECHPDIDRIISFDPTTGLQGLMHFKEYIRSIGYDHVYDLHNSLRSRMICHGFTVPISRVKKPRISRFLLFQFHWNTFNKDFSTSTMYHECFKDSLLLDSPLPLPRLKVDRFEKITAQKMLLSYGIDDSFIVLIPGAAWGQKQWIADRYAAVVAKLYQYTDKRVIMLGSENDSICDEIFNLNRDLIDLSGKTSLRDALSIISLADYAFGSDTGLLHAAEALGVPVSMILGPTSKETGAGVSLASSKNIASNVWCRPCSQNGKRPCYRSRQFCMDQISIENVTGSITERLLA</sequence>
<accession>A0A381USM2</accession>
<keyword evidence="2" id="KW-0808">Transferase</keyword>
<dbReference type="SUPFAM" id="SSF53756">
    <property type="entry name" value="UDP-Glycosyltransferase/glycogen phosphorylase"/>
    <property type="match status" value="1"/>
</dbReference>
<dbReference type="InterPro" id="IPR002201">
    <property type="entry name" value="Glyco_trans_9"/>
</dbReference>
<dbReference type="CDD" id="cd03789">
    <property type="entry name" value="GT9_LPS_heptosyltransferase"/>
    <property type="match status" value="1"/>
</dbReference>
<dbReference type="PANTHER" id="PTHR30160">
    <property type="entry name" value="TETRAACYLDISACCHARIDE 4'-KINASE-RELATED"/>
    <property type="match status" value="1"/>
</dbReference>
<dbReference type="AlphaFoldDB" id="A0A381USM2"/>
<reference evidence="3" key="1">
    <citation type="submission" date="2018-05" db="EMBL/GenBank/DDBJ databases">
        <authorList>
            <person name="Lanie J.A."/>
            <person name="Ng W.-L."/>
            <person name="Kazmierczak K.M."/>
            <person name="Andrzejewski T.M."/>
            <person name="Davidsen T.M."/>
            <person name="Wayne K.J."/>
            <person name="Tettelin H."/>
            <person name="Glass J.I."/>
            <person name="Rusch D."/>
            <person name="Podicherti R."/>
            <person name="Tsui H.-C.T."/>
            <person name="Winkler M.E."/>
        </authorList>
    </citation>
    <scope>NUCLEOTIDE SEQUENCE</scope>
</reference>
<dbReference type="Pfam" id="PF01075">
    <property type="entry name" value="Glyco_transf_9"/>
    <property type="match status" value="1"/>
</dbReference>
<dbReference type="GO" id="GO:0005829">
    <property type="term" value="C:cytosol"/>
    <property type="evidence" value="ECO:0007669"/>
    <property type="project" value="TreeGrafter"/>
</dbReference>